<dbReference type="AlphaFoldDB" id="A0A660E461"/>
<reference evidence="3 4" key="1">
    <citation type="submission" date="2018-11" db="EMBL/GenBank/DDBJ databases">
        <authorList>
            <person name="Wuyts S."/>
        </authorList>
    </citation>
    <scope>NUCLEOTIDE SEQUENCE [LARGE SCALE GENOMIC DNA]</scope>
    <source>
        <strain evidence="3">Lactobacillus mudanjiangensis AMBF249</strain>
    </source>
</reference>
<evidence type="ECO:0000256" key="1">
    <source>
        <dbReference type="SAM" id="Coils"/>
    </source>
</evidence>
<dbReference type="OrthoDB" id="84120at1578"/>
<feature type="domain" description="Bacterial Ig" evidence="2">
    <location>
        <begin position="34"/>
        <end position="80"/>
    </location>
</feature>
<evidence type="ECO:0000259" key="2">
    <source>
        <dbReference type="Pfam" id="PF17936"/>
    </source>
</evidence>
<accession>A0A660E461</accession>
<evidence type="ECO:0000313" key="4">
    <source>
        <dbReference type="Proteomes" id="UP000289996"/>
    </source>
</evidence>
<feature type="coiled-coil region" evidence="1">
    <location>
        <begin position="109"/>
        <end position="194"/>
    </location>
</feature>
<sequence>MKKGIQIGLLVILLIFGGGLQGQAQIKTLRSIQHVKVTKRTVTGQTTGRATVKVLTNKGQVLGHNRANSKGKFKIKVKRDLRRTNFKFKISKKGYQTKTIPFNGAVDDVAQARKEVNQGLKKIKKLQKQLDANDAMIAEKRQELASLEDSESMGEADPNLKQAHQALNQAVQANAEAQQQLNLLKSKYEGMKLVLDSLQ</sequence>
<evidence type="ECO:0000313" key="3">
    <source>
        <dbReference type="EMBL" id="VDG27713.1"/>
    </source>
</evidence>
<keyword evidence="1" id="KW-0175">Coiled coil</keyword>
<gene>
    <name evidence="3" type="ORF">MUDAN_MDHGFNIF_02545</name>
</gene>
<keyword evidence="4" id="KW-1185">Reference proteome</keyword>
<dbReference type="EMBL" id="UYIG01000046">
    <property type="protein sequence ID" value="VDG27713.1"/>
    <property type="molecule type" value="Genomic_DNA"/>
</dbReference>
<dbReference type="Gene3D" id="1.20.120.330">
    <property type="entry name" value="Nucleotidyltransferases domain 2"/>
    <property type="match status" value="1"/>
</dbReference>
<organism evidence="3 4">
    <name type="scientific">Lactiplantibacillus mudanjiangensis</name>
    <dbReference type="NCBI Taxonomy" id="1296538"/>
    <lineage>
        <taxon>Bacteria</taxon>
        <taxon>Bacillati</taxon>
        <taxon>Bacillota</taxon>
        <taxon>Bacilli</taxon>
        <taxon>Lactobacillales</taxon>
        <taxon>Lactobacillaceae</taxon>
        <taxon>Lactiplantibacillus</taxon>
    </lineage>
</organism>
<dbReference type="Proteomes" id="UP000289996">
    <property type="component" value="Unassembled WGS sequence"/>
</dbReference>
<dbReference type="RefSeq" id="WP_130851481.1">
    <property type="nucleotide sequence ID" value="NZ_UYIG01000046.1"/>
</dbReference>
<proteinExistence type="predicted"/>
<protein>
    <recommendedName>
        <fullName evidence="2">Bacterial Ig domain-containing protein</fullName>
    </recommendedName>
</protein>
<dbReference type="Pfam" id="PF17936">
    <property type="entry name" value="Big_6"/>
    <property type="match status" value="1"/>
</dbReference>
<dbReference type="InterPro" id="IPR041498">
    <property type="entry name" value="Big_6"/>
</dbReference>
<name>A0A660E461_9LACO</name>